<comment type="caution">
    <text evidence="2">The sequence shown here is derived from an EMBL/GenBank/DDBJ whole genome shotgun (WGS) entry which is preliminary data.</text>
</comment>
<reference evidence="2 3" key="1">
    <citation type="journal article" date="2013" name="Fungal Biol.">
        <title>Analysis of microsatellite markers in the genome of the plant pathogen Ceratocystis fimbriata.</title>
        <authorList>
            <person name="Simpson M.C."/>
            <person name="Wilken P.M."/>
            <person name="Coetzee M.P."/>
            <person name="Wingfield M.J."/>
            <person name="Wingfield B.D."/>
        </authorList>
    </citation>
    <scope>NUCLEOTIDE SEQUENCE [LARGE SCALE GENOMIC DNA]</scope>
    <source>
        <strain evidence="2 3">CBS 114723</strain>
    </source>
</reference>
<dbReference type="EMBL" id="APWK03000004">
    <property type="protein sequence ID" value="PHH56002.1"/>
    <property type="molecule type" value="Genomic_DNA"/>
</dbReference>
<reference evidence="2 3" key="2">
    <citation type="journal article" date="2013" name="IMA Fungus">
        <title>IMA Genome-F 1: Ceratocystis fimbriata: Draft nuclear genome sequence for the plant pathogen, Ceratocystis fimbriata.</title>
        <authorList>
            <person name="Wilken P.M."/>
            <person name="Steenkamp E.T."/>
            <person name="Wingfield M.J."/>
            <person name="de Beer Z.W."/>
            <person name="Wingfield B.D."/>
        </authorList>
    </citation>
    <scope>NUCLEOTIDE SEQUENCE [LARGE SCALE GENOMIC DNA]</scope>
    <source>
        <strain evidence="2 3">CBS 114723</strain>
    </source>
</reference>
<accession>A0A2C5XKP9</accession>
<protein>
    <submittedName>
        <fullName evidence="2">Uncharacterized protein</fullName>
    </submittedName>
</protein>
<evidence type="ECO:0000256" key="1">
    <source>
        <dbReference type="SAM" id="MobiDB-lite"/>
    </source>
</evidence>
<feature type="region of interest" description="Disordered" evidence="1">
    <location>
        <begin position="1"/>
        <end position="28"/>
    </location>
</feature>
<sequence length="106" mass="11918">MAPISAYQEQQPQQQQQQQQLQDQHWPGQDVQCPRGTFHIVFLHIFRSHALIICIIRVWSDLGLHTAFLALGAADHDSKFLPSSRAMFTEPGHPTAAKTNQFAEAG</sequence>
<evidence type="ECO:0000313" key="2">
    <source>
        <dbReference type="EMBL" id="PHH56002.1"/>
    </source>
</evidence>
<gene>
    <name evidence="2" type="ORF">CFIMG_008136RA00001</name>
</gene>
<evidence type="ECO:0000313" key="3">
    <source>
        <dbReference type="Proteomes" id="UP000222788"/>
    </source>
</evidence>
<dbReference type="AlphaFoldDB" id="A0A2C5XKP9"/>
<feature type="compositionally biased region" description="Low complexity" evidence="1">
    <location>
        <begin position="8"/>
        <end position="24"/>
    </location>
</feature>
<proteinExistence type="predicted"/>
<dbReference type="Proteomes" id="UP000222788">
    <property type="component" value="Unassembled WGS sequence"/>
</dbReference>
<keyword evidence="3" id="KW-1185">Reference proteome</keyword>
<organism evidence="2 3">
    <name type="scientific">Ceratocystis fimbriata CBS 114723</name>
    <dbReference type="NCBI Taxonomy" id="1035309"/>
    <lineage>
        <taxon>Eukaryota</taxon>
        <taxon>Fungi</taxon>
        <taxon>Dikarya</taxon>
        <taxon>Ascomycota</taxon>
        <taxon>Pezizomycotina</taxon>
        <taxon>Sordariomycetes</taxon>
        <taxon>Hypocreomycetidae</taxon>
        <taxon>Microascales</taxon>
        <taxon>Ceratocystidaceae</taxon>
        <taxon>Ceratocystis</taxon>
    </lineage>
</organism>
<name>A0A2C5XKP9_9PEZI</name>